<dbReference type="GO" id="GO:0009450">
    <property type="term" value="P:gamma-aminobutyric acid catabolic process"/>
    <property type="evidence" value="ECO:0007669"/>
    <property type="project" value="TreeGrafter"/>
</dbReference>
<dbReference type="PANTHER" id="PTHR43353">
    <property type="entry name" value="SUCCINATE-SEMIALDEHYDE DEHYDROGENASE, MITOCHONDRIAL"/>
    <property type="match status" value="1"/>
</dbReference>
<dbReference type="InterPro" id="IPR015590">
    <property type="entry name" value="Aldehyde_DH_dom"/>
</dbReference>
<keyword evidence="3 8" id="KW-0560">Oxidoreductase</keyword>
<dbReference type="InterPro" id="IPR001932">
    <property type="entry name" value="PPM-type_phosphatase-like_dom"/>
</dbReference>
<dbReference type="EC" id="1.2.1.16" evidence="6"/>
<evidence type="ECO:0000256" key="8">
    <source>
        <dbReference type="RuleBase" id="RU003345"/>
    </source>
</evidence>
<dbReference type="SMART" id="SM00332">
    <property type="entry name" value="PP2Cc"/>
    <property type="match status" value="1"/>
</dbReference>
<dbReference type="Pfam" id="PF00171">
    <property type="entry name" value="Aldedh"/>
    <property type="match status" value="1"/>
</dbReference>
<dbReference type="Gene3D" id="3.40.605.10">
    <property type="entry name" value="Aldehyde Dehydrogenase, Chain A, domain 1"/>
    <property type="match status" value="1"/>
</dbReference>
<dbReference type="Proteomes" id="UP000188320">
    <property type="component" value="Unassembled WGS sequence"/>
</dbReference>
<evidence type="ECO:0000313" key="12">
    <source>
        <dbReference type="Proteomes" id="UP000188320"/>
    </source>
</evidence>
<accession>A0A1R1PKY0</accession>
<evidence type="ECO:0000256" key="6">
    <source>
        <dbReference type="ARBA" id="ARBA00067047"/>
    </source>
</evidence>
<dbReference type="Gene3D" id="3.40.309.10">
    <property type="entry name" value="Aldehyde Dehydrogenase, Chain A, domain 2"/>
    <property type="match status" value="1"/>
</dbReference>
<evidence type="ECO:0000256" key="9">
    <source>
        <dbReference type="SAM" id="MobiDB-lite"/>
    </source>
</evidence>
<dbReference type="PROSITE" id="PS00687">
    <property type="entry name" value="ALDEHYDE_DEHYDR_GLU"/>
    <property type="match status" value="1"/>
</dbReference>
<evidence type="ECO:0000256" key="1">
    <source>
        <dbReference type="ARBA" id="ARBA00005176"/>
    </source>
</evidence>
<dbReference type="InterPro" id="IPR050740">
    <property type="entry name" value="Aldehyde_DH_Superfamily"/>
</dbReference>
<dbReference type="GO" id="GO:0004777">
    <property type="term" value="F:succinate-semialdehyde dehydrogenase (NAD+) activity"/>
    <property type="evidence" value="ECO:0007669"/>
    <property type="project" value="TreeGrafter"/>
</dbReference>
<name>A0A1R1PKY0_ZANCU</name>
<evidence type="ECO:0000259" key="10">
    <source>
        <dbReference type="SMART" id="SM00332"/>
    </source>
</evidence>
<dbReference type="OrthoDB" id="310895at2759"/>
<evidence type="ECO:0000256" key="4">
    <source>
        <dbReference type="ARBA" id="ARBA00050387"/>
    </source>
</evidence>
<feature type="domain" description="PPM-type phosphatase" evidence="10">
    <location>
        <begin position="598"/>
        <end position="1071"/>
    </location>
</feature>
<dbReference type="PANTHER" id="PTHR43353:SF5">
    <property type="entry name" value="SUCCINATE-SEMIALDEHYDE DEHYDROGENASE, MITOCHONDRIAL"/>
    <property type="match status" value="1"/>
</dbReference>
<comment type="catalytic activity">
    <reaction evidence="4">
        <text>succinate semialdehyde + NADP(+) + H2O = succinate + NADPH + 2 H(+)</text>
        <dbReference type="Rhea" id="RHEA:13213"/>
        <dbReference type="ChEBI" id="CHEBI:15377"/>
        <dbReference type="ChEBI" id="CHEBI:15378"/>
        <dbReference type="ChEBI" id="CHEBI:30031"/>
        <dbReference type="ChEBI" id="CHEBI:57706"/>
        <dbReference type="ChEBI" id="CHEBI:57783"/>
        <dbReference type="ChEBI" id="CHEBI:58349"/>
        <dbReference type="EC" id="1.2.1.16"/>
    </reaction>
</comment>
<dbReference type="InterPro" id="IPR029510">
    <property type="entry name" value="Ald_DH_CS_GLU"/>
</dbReference>
<comment type="caution">
    <text evidence="11">The sequence shown here is derived from an EMBL/GenBank/DDBJ whole genome shotgun (WGS) entry which is preliminary data.</text>
</comment>
<feature type="active site" evidence="7">
    <location>
        <position position="279"/>
    </location>
</feature>
<dbReference type="SUPFAM" id="SSF81606">
    <property type="entry name" value="PP2C-like"/>
    <property type="match status" value="2"/>
</dbReference>
<comment type="similarity">
    <text evidence="2 8">Belongs to the aldehyde dehydrogenase family.</text>
</comment>
<keyword evidence="12" id="KW-1185">Reference proteome</keyword>
<dbReference type="AlphaFoldDB" id="A0A1R1PKY0"/>
<comment type="pathway">
    <text evidence="1">Amino-acid degradation; 4-aminobutanoate degradation.</text>
</comment>
<feature type="region of interest" description="Disordered" evidence="9">
    <location>
        <begin position="1078"/>
        <end position="1105"/>
    </location>
</feature>
<proteinExistence type="inferred from homology"/>
<evidence type="ECO:0000256" key="2">
    <source>
        <dbReference type="ARBA" id="ARBA00009986"/>
    </source>
</evidence>
<dbReference type="FunFam" id="3.40.309.10:FF:000004">
    <property type="entry name" value="Succinate-semialdehyde dehydrogenase I"/>
    <property type="match status" value="1"/>
</dbReference>
<dbReference type="CDD" id="cd07103">
    <property type="entry name" value="ALDH_F5_SSADH_GabD"/>
    <property type="match status" value="1"/>
</dbReference>
<organism evidence="11 12">
    <name type="scientific">Zancudomyces culisetae</name>
    <name type="common">Gut fungus</name>
    <name type="synonym">Smittium culisetae</name>
    <dbReference type="NCBI Taxonomy" id="1213189"/>
    <lineage>
        <taxon>Eukaryota</taxon>
        <taxon>Fungi</taxon>
        <taxon>Fungi incertae sedis</taxon>
        <taxon>Zoopagomycota</taxon>
        <taxon>Kickxellomycotina</taxon>
        <taxon>Harpellomycetes</taxon>
        <taxon>Harpellales</taxon>
        <taxon>Legeriomycetaceae</taxon>
        <taxon>Zancudomyces</taxon>
    </lineage>
</organism>
<comment type="catalytic activity">
    <reaction evidence="5">
        <text>succinate semialdehyde + NAD(+) + H2O = succinate + NADH + 2 H(+)</text>
        <dbReference type="Rhea" id="RHEA:13217"/>
        <dbReference type="ChEBI" id="CHEBI:15377"/>
        <dbReference type="ChEBI" id="CHEBI:15378"/>
        <dbReference type="ChEBI" id="CHEBI:30031"/>
        <dbReference type="ChEBI" id="CHEBI:57540"/>
        <dbReference type="ChEBI" id="CHEBI:57706"/>
        <dbReference type="ChEBI" id="CHEBI:57945"/>
        <dbReference type="EC" id="1.2.1.16"/>
    </reaction>
</comment>
<dbReference type="InterPro" id="IPR036457">
    <property type="entry name" value="PPM-type-like_dom_sf"/>
</dbReference>
<evidence type="ECO:0000313" key="11">
    <source>
        <dbReference type="EMBL" id="OMH81616.1"/>
    </source>
</evidence>
<feature type="compositionally biased region" description="Basic and acidic residues" evidence="9">
    <location>
        <begin position="1094"/>
        <end position="1105"/>
    </location>
</feature>
<dbReference type="InterPro" id="IPR016163">
    <property type="entry name" value="Ald_DH_C"/>
</dbReference>
<protein>
    <recommendedName>
        <fullName evidence="6">succinate-semialdehyde dehydrogenase [NAD(P)(+)]</fullName>
        <ecNumber evidence="6">1.2.1.16</ecNumber>
    </recommendedName>
</protein>
<dbReference type="Gene3D" id="3.60.40.10">
    <property type="entry name" value="PPM-type phosphatase domain"/>
    <property type="match status" value="1"/>
</dbReference>
<dbReference type="InterPro" id="IPR016162">
    <property type="entry name" value="Ald_DH_N"/>
</dbReference>
<dbReference type="SUPFAM" id="SSF53720">
    <property type="entry name" value="ALDH-like"/>
    <property type="match status" value="1"/>
</dbReference>
<gene>
    <name evidence="11" type="ORF">AX774_g4929</name>
</gene>
<sequence>MLVSNLHSSCGLKYTGNQVEYTASVIGGLADKELFKYEFGVGTKEKFPNTFEVCDPSTGSTIGHLPNMTAEDTRKMIDLAHDTQKEWAKTTIKERKTMLMKWFNLILKNKDDLARILSLESGKPYKEAVGEVLYGASFIEWFAEEAQRAYGDTIPMPGMSKQIITLRQPVGVAGMITPWNFPLAMITRKAGAAIAAGCTVVIKPAAETPYSAIALEQLAIEAGIPRGVINTVLSQDSAEVGKEITENIKVKKISFTGSTNVGKLLMKQSSSTIKKMSMELGGNAPFIVFGDANLSDAVDGLIACKFRNAGQTCVSANRIFVHEKVYDEFIDLVTQKVKTLVVGRGMDSNTDVGPLISSKAVEKVEHLVNDAVSKGARLVYGGKRVDVGDGKDNSVSGSTGGNFYMPTILADVPLPTASEMLVSTCEIFGPVLAISKFGSDNKASQEQSYDGLVNAVNSAEVGLAGYFYSRDIGTIFKVAEALEVGIVGVNTGIISSEVIPFGGVKMSGFGKEGSKYGQIQDSQNTQKNKQKQKQKQKQGGVKQEVLEKQEREDKPAVVFEPPVHTKIFEFNNFFKQEAQKKEGKTGGISGTQFGSDNGGGINKNVYLDSGVQNRVEIESVSSGEDSMFFTQTPLSGEEDISVFKTSTNTSTETLVNDSNSDNNGTSVNHGNAAGSLIFGVADGVGGWNDVGISPSVFARTLTSYVKAMSKFEWKLYHREPIDIKNVVRRAFTLMKLHHQSDEVVGLRAQKKESNEEAIPCCGSSTIAACELQLDTGELTTGVLGDSTYSIFQLTSSSESPGSELESNTADGEMGAGEIVQVKSVFNSTEQQHRFNMPYQLCIPPTQEQIQRQKYRKNQKHMYQNESGDKRVEKESANDIRMARNSDSFGDNEQYIGKTGDGRAANGGERRIEDVVEYYSPKMEAITHQVLEQLDSYTFDHEAKQGLDTPNDMVMNSHELGNNSLVLMATDGLFDNVAVAEIETLMESHMQNMRNIQNMQRLNNGVGGQKALGISDDKLEQMVMQQLTADIVKLAIVNYASKESTTPFSERAKQAGYSYTGGKPDDVTIVLCWLKEAKGDKKDNGDGRGGGKNSIDSDRFNFKAKL</sequence>
<feature type="compositionally biased region" description="Basic and acidic residues" evidence="9">
    <location>
        <begin position="544"/>
        <end position="555"/>
    </location>
</feature>
<dbReference type="FunFam" id="3.40.605.10:FF:000005">
    <property type="entry name" value="Succinate-semialdehyde dehydrogenase I"/>
    <property type="match status" value="1"/>
</dbReference>
<dbReference type="InterPro" id="IPR016161">
    <property type="entry name" value="Ald_DH/histidinol_DH"/>
</dbReference>
<feature type="region of interest" description="Disordered" evidence="9">
    <location>
        <begin position="522"/>
        <end position="557"/>
    </location>
</feature>
<evidence type="ECO:0000256" key="3">
    <source>
        <dbReference type="ARBA" id="ARBA00023002"/>
    </source>
</evidence>
<evidence type="ECO:0000256" key="5">
    <source>
        <dbReference type="ARBA" id="ARBA00052698"/>
    </source>
</evidence>
<evidence type="ECO:0000256" key="7">
    <source>
        <dbReference type="PROSITE-ProRule" id="PRU10007"/>
    </source>
</evidence>
<feature type="region of interest" description="Disordered" evidence="9">
    <location>
        <begin position="883"/>
        <end position="905"/>
    </location>
</feature>
<dbReference type="EMBL" id="LSSK01000858">
    <property type="protein sequence ID" value="OMH81616.1"/>
    <property type="molecule type" value="Genomic_DNA"/>
</dbReference>
<reference evidence="12" key="1">
    <citation type="submission" date="2017-01" db="EMBL/GenBank/DDBJ databases">
        <authorList>
            <person name="Wang Y."/>
            <person name="White M."/>
            <person name="Kvist S."/>
            <person name="Moncalvo J.-M."/>
        </authorList>
    </citation>
    <scope>NUCLEOTIDE SEQUENCE [LARGE SCALE GENOMIC DNA]</scope>
    <source>
        <strain evidence="12">COL-18-3</strain>
    </source>
</reference>